<dbReference type="InterPro" id="IPR002110">
    <property type="entry name" value="Ankyrin_rpt"/>
</dbReference>
<dbReference type="Pfam" id="PF12796">
    <property type="entry name" value="Ank_2"/>
    <property type="match status" value="1"/>
</dbReference>
<dbReference type="Proteomes" id="UP000695022">
    <property type="component" value="Unplaced"/>
</dbReference>
<feature type="compositionally biased region" description="Low complexity" evidence="4">
    <location>
        <begin position="312"/>
        <end position="328"/>
    </location>
</feature>
<dbReference type="Pfam" id="PF00023">
    <property type="entry name" value="Ank"/>
    <property type="match status" value="1"/>
</dbReference>
<feature type="compositionally biased region" description="Basic residues" evidence="4">
    <location>
        <begin position="329"/>
        <end position="338"/>
    </location>
</feature>
<dbReference type="RefSeq" id="XP_014668984.1">
    <property type="nucleotide sequence ID" value="XM_014813498.1"/>
</dbReference>
<dbReference type="InterPro" id="IPR036770">
    <property type="entry name" value="Ankyrin_rpt-contain_sf"/>
</dbReference>
<evidence type="ECO:0000256" key="3">
    <source>
        <dbReference type="PROSITE-ProRule" id="PRU00023"/>
    </source>
</evidence>
<reference evidence="6" key="1">
    <citation type="submission" date="2025-08" db="UniProtKB">
        <authorList>
            <consortium name="RefSeq"/>
        </authorList>
    </citation>
    <scope>IDENTIFICATION</scope>
</reference>
<gene>
    <name evidence="6" type="primary">LOC106810214</name>
</gene>
<dbReference type="PANTHER" id="PTHR24173">
    <property type="entry name" value="ANKYRIN REPEAT CONTAINING"/>
    <property type="match status" value="1"/>
</dbReference>
<keyword evidence="1" id="KW-0677">Repeat</keyword>
<evidence type="ECO:0000313" key="5">
    <source>
        <dbReference type="Proteomes" id="UP000695022"/>
    </source>
</evidence>
<dbReference type="SMART" id="SM00248">
    <property type="entry name" value="ANK"/>
    <property type="match status" value="3"/>
</dbReference>
<feature type="compositionally biased region" description="Polar residues" evidence="4">
    <location>
        <begin position="530"/>
        <end position="545"/>
    </location>
</feature>
<feature type="region of interest" description="Disordered" evidence="4">
    <location>
        <begin position="1"/>
        <end position="25"/>
    </location>
</feature>
<feature type="repeat" description="ANK" evidence="3">
    <location>
        <begin position="390"/>
        <end position="428"/>
    </location>
</feature>
<feature type="region of interest" description="Disordered" evidence="4">
    <location>
        <begin position="491"/>
        <end position="545"/>
    </location>
</feature>
<feature type="repeat" description="ANK" evidence="3">
    <location>
        <begin position="357"/>
        <end position="389"/>
    </location>
</feature>
<protein>
    <submittedName>
        <fullName evidence="6">Uncharacterized protein LOC106810214</fullName>
    </submittedName>
</protein>
<accession>A0ABM1E9W3</accession>
<dbReference type="GeneID" id="106810214"/>
<keyword evidence="5" id="KW-1185">Reference proteome</keyword>
<feature type="region of interest" description="Disordered" evidence="4">
    <location>
        <begin position="305"/>
        <end position="340"/>
    </location>
</feature>
<evidence type="ECO:0000256" key="4">
    <source>
        <dbReference type="SAM" id="MobiDB-lite"/>
    </source>
</evidence>
<evidence type="ECO:0000256" key="1">
    <source>
        <dbReference type="ARBA" id="ARBA00022737"/>
    </source>
</evidence>
<dbReference type="Gene3D" id="1.25.40.20">
    <property type="entry name" value="Ankyrin repeat-containing domain"/>
    <property type="match status" value="1"/>
</dbReference>
<name>A0ABM1E9W3_PRICU</name>
<dbReference type="PANTHER" id="PTHR24173:SF74">
    <property type="entry name" value="ANKYRIN REPEAT DOMAIN-CONTAINING PROTEIN 16"/>
    <property type="match status" value="1"/>
</dbReference>
<organism evidence="5 6">
    <name type="scientific">Priapulus caudatus</name>
    <name type="common">Priapulid worm</name>
    <dbReference type="NCBI Taxonomy" id="37621"/>
    <lineage>
        <taxon>Eukaryota</taxon>
        <taxon>Metazoa</taxon>
        <taxon>Ecdysozoa</taxon>
        <taxon>Scalidophora</taxon>
        <taxon>Priapulida</taxon>
        <taxon>Priapulimorpha</taxon>
        <taxon>Priapulimorphida</taxon>
        <taxon>Priapulidae</taxon>
        <taxon>Priapulus</taxon>
    </lineage>
</organism>
<feature type="compositionally biased region" description="Low complexity" evidence="4">
    <location>
        <begin position="161"/>
        <end position="176"/>
    </location>
</feature>
<dbReference type="PROSITE" id="PS50088">
    <property type="entry name" value="ANK_REPEAT"/>
    <property type="match status" value="2"/>
</dbReference>
<feature type="region of interest" description="Disordered" evidence="4">
    <location>
        <begin position="158"/>
        <end position="194"/>
    </location>
</feature>
<sequence>MLKPVASANLGHSNKPPLSPKDHHSLYPFGLSNDLGNAFVIIKPSEKHNENLHQDEIGITVHPPHGLSHSPVSNVRSATPLTLLVPKKVELGHSSQSLTMRNSPRLLSASSSILDLSVESEALERAIRTNETSVVIKMLEVHHRKFAINPHAPVYLRASGDKSSTSSCDSRSQSSSRAGDAPPPLKKTPNLPEKTYHISEKYADRLESITVDEQDVPWIFRSALHVSIWSNAVDVARLLLHYGVDPNAGGVKPFVHEYYGSDTNSSPSPCMLSPMQGGFSRPGSREERRSTASEIFFGNLLSPEQNAKRPHSVSSCRSRNSSFRSFHGSFRRQQRLARQRSLERPDYAPRYTPEYLYTLPPLFVAAAQGAGEAARMLVRHGARVDVRDTHGNTPLHVAVGGDAAASAAAIDCVAALLEGGARVDAPNQDGVAPVDVAPELVAMQREIVDEAMLAFHPARGRLAKSGSAHTVAARLDSAGSGSRAAGILRRLQHDLGSKAKGGGGGGKRSTRENSPDDSVFMSEHGHGEAPSTTSDTTIILDNKTL</sequence>
<keyword evidence="2 3" id="KW-0040">ANK repeat</keyword>
<evidence type="ECO:0000256" key="2">
    <source>
        <dbReference type="ARBA" id="ARBA00023043"/>
    </source>
</evidence>
<dbReference type="SUPFAM" id="SSF48403">
    <property type="entry name" value="Ankyrin repeat"/>
    <property type="match status" value="1"/>
</dbReference>
<evidence type="ECO:0000313" key="6">
    <source>
        <dbReference type="RefSeq" id="XP_014668984.1"/>
    </source>
</evidence>
<proteinExistence type="predicted"/>